<sequence length="433" mass="50590">MLIQFKVKNYRSIKEEQILSMVKSKGKELEETNTFPSPEKKKPIKLLSSATIYGPNASGKSNLLKAMQTMQKIVLNSDSKIKRGTKLPVTPFLLDSETKEQPTEFEIIFISKNVRYQYGFMLNDEIILEEWLYAFPEGASQTWFEREYNQDEDKTDWYFGSKFTGNKKIWSESTRENALFLSTAIQLNSEQLEPIYDWFSDNLHVLESTARLDPGFTYNLYQKEKYKTKINDFLTIADLDIEELNITEEDFDSSKLPSDMPKDLKDKLCEDMKDKKLLDVSSVHKNIQGEDVYFDFNEESDGTRKFIAFIGPWIDTLERGNVLVIDELHDNFHPLMVKFLIELFHSKEMNTNNAQLIFTSHETSVMTQEIFRRDQIWFCEKKNKATELFSLIEFKPRKGVTDIEKSYFSGRYGALPYFSNIERAMGVQYVDGK</sequence>
<dbReference type="PANTHER" id="PTHR40396:SF1">
    <property type="entry name" value="ATPASE AAA-TYPE CORE DOMAIN-CONTAINING PROTEIN"/>
    <property type="match status" value="1"/>
</dbReference>
<dbReference type="SUPFAM" id="SSF52540">
    <property type="entry name" value="P-loop containing nucleoside triphosphate hydrolases"/>
    <property type="match status" value="1"/>
</dbReference>
<dbReference type="Gene3D" id="3.40.50.300">
    <property type="entry name" value="P-loop containing nucleotide triphosphate hydrolases"/>
    <property type="match status" value="1"/>
</dbReference>
<evidence type="ECO:0000313" key="2">
    <source>
        <dbReference type="EMBL" id="KAB7885728.1"/>
    </source>
</evidence>
<evidence type="ECO:0000313" key="4">
    <source>
        <dbReference type="Proteomes" id="UP000461010"/>
    </source>
</evidence>
<dbReference type="GO" id="GO:0016887">
    <property type="term" value="F:ATP hydrolysis activity"/>
    <property type="evidence" value="ECO:0007669"/>
    <property type="project" value="InterPro"/>
</dbReference>
<dbReference type="Pfam" id="PF13304">
    <property type="entry name" value="AAA_21"/>
    <property type="match status" value="1"/>
</dbReference>
<name>A0A6L4WPC1_9BACT</name>
<organism evidence="2 5">
    <name type="scientific">Poseidonibacter ostreae</name>
    <dbReference type="NCBI Taxonomy" id="2654171"/>
    <lineage>
        <taxon>Bacteria</taxon>
        <taxon>Pseudomonadati</taxon>
        <taxon>Campylobacterota</taxon>
        <taxon>Epsilonproteobacteria</taxon>
        <taxon>Campylobacterales</taxon>
        <taxon>Arcobacteraceae</taxon>
        <taxon>Poseidonibacter</taxon>
    </lineage>
</organism>
<evidence type="ECO:0000313" key="5">
    <source>
        <dbReference type="Proteomes" id="UP000472839"/>
    </source>
</evidence>
<dbReference type="Proteomes" id="UP000461010">
    <property type="component" value="Unassembled WGS sequence"/>
</dbReference>
<keyword evidence="4" id="KW-1185">Reference proteome</keyword>
<evidence type="ECO:0000313" key="3">
    <source>
        <dbReference type="EMBL" id="KAB7886773.1"/>
    </source>
</evidence>
<reference evidence="4 5" key="1">
    <citation type="submission" date="2019-10" db="EMBL/GenBank/DDBJ databases">
        <title>Poseidonibacter ostreae sp. nov., isolated from the gut of the Ostrea denselamellosa.</title>
        <authorList>
            <person name="Choi A."/>
        </authorList>
    </citation>
    <scope>NUCLEOTIDE SEQUENCE [LARGE SCALE GENOMIC DNA]</scope>
    <source>
        <strain evidence="2 5">SJOD-M-33</strain>
        <strain evidence="3 4">SJOD-M-5</strain>
    </source>
</reference>
<gene>
    <name evidence="3" type="ORF">GBG18_14390</name>
    <name evidence="2" type="ORF">GBG19_13580</name>
</gene>
<dbReference type="Proteomes" id="UP000472839">
    <property type="component" value="Unassembled WGS sequence"/>
</dbReference>
<dbReference type="InterPro" id="IPR027417">
    <property type="entry name" value="P-loop_NTPase"/>
</dbReference>
<proteinExistence type="predicted"/>
<dbReference type="EMBL" id="WFKJ01000071">
    <property type="protein sequence ID" value="KAB7886773.1"/>
    <property type="molecule type" value="Genomic_DNA"/>
</dbReference>
<dbReference type="AlphaFoldDB" id="A0A6L4WPC1"/>
<dbReference type="InterPro" id="IPR003959">
    <property type="entry name" value="ATPase_AAA_core"/>
</dbReference>
<comment type="caution">
    <text evidence="2">The sequence shown here is derived from an EMBL/GenBank/DDBJ whole genome shotgun (WGS) entry which is preliminary data.</text>
</comment>
<dbReference type="PANTHER" id="PTHR40396">
    <property type="entry name" value="ATPASE-LIKE PROTEIN"/>
    <property type="match status" value="1"/>
</dbReference>
<accession>A0A6L4WPC1</accession>
<dbReference type="RefSeq" id="WP_152192199.1">
    <property type="nucleotide sequence ID" value="NZ_WFKI01000037.1"/>
</dbReference>
<dbReference type="GO" id="GO:0005524">
    <property type="term" value="F:ATP binding"/>
    <property type="evidence" value="ECO:0007669"/>
    <property type="project" value="InterPro"/>
</dbReference>
<feature type="domain" description="ATPase AAA-type core" evidence="1">
    <location>
        <begin position="51"/>
        <end position="366"/>
    </location>
</feature>
<protein>
    <submittedName>
        <fullName evidence="2">AAA family ATPase</fullName>
    </submittedName>
</protein>
<evidence type="ECO:0000259" key="1">
    <source>
        <dbReference type="Pfam" id="PF13304"/>
    </source>
</evidence>
<dbReference type="EMBL" id="WFKK01000052">
    <property type="protein sequence ID" value="KAB7885728.1"/>
    <property type="molecule type" value="Genomic_DNA"/>
</dbReference>